<dbReference type="PANTHER" id="PTHR42146:SF1">
    <property type="entry name" value="OLIGORIBONUCLEASE NRNB"/>
    <property type="match status" value="1"/>
</dbReference>
<protein>
    <submittedName>
        <fullName evidence="1">Phosphoesterase</fullName>
    </submittedName>
</protein>
<evidence type="ECO:0000313" key="2">
    <source>
        <dbReference type="Proteomes" id="UP000290092"/>
    </source>
</evidence>
<dbReference type="KEGG" id="amyt:AMYT_0472"/>
<dbReference type="SUPFAM" id="SSF64182">
    <property type="entry name" value="DHH phosphoesterases"/>
    <property type="match status" value="1"/>
</dbReference>
<keyword evidence="2" id="KW-1185">Reference proteome</keyword>
<dbReference type="Proteomes" id="UP000290092">
    <property type="component" value="Unassembled WGS sequence"/>
</dbReference>
<organism evidence="1 2">
    <name type="scientific">Malaciobacter mytili LMG 24559</name>
    <dbReference type="NCBI Taxonomy" id="1032238"/>
    <lineage>
        <taxon>Bacteria</taxon>
        <taxon>Pseudomonadati</taxon>
        <taxon>Campylobacterota</taxon>
        <taxon>Epsilonproteobacteria</taxon>
        <taxon>Campylobacterales</taxon>
        <taxon>Arcobacteraceae</taxon>
        <taxon>Malaciobacter</taxon>
    </lineage>
</organism>
<evidence type="ECO:0000313" key="1">
    <source>
        <dbReference type="EMBL" id="RXK16959.1"/>
    </source>
</evidence>
<dbReference type="RefSeq" id="WP_114840966.1">
    <property type="nucleotide sequence ID" value="NZ_CP031219.1"/>
</dbReference>
<accession>A0AAX2AIV3</accession>
<proteinExistence type="predicted"/>
<dbReference type="EMBL" id="NXID01000002">
    <property type="protein sequence ID" value="RXK16959.1"/>
    <property type="molecule type" value="Genomic_DNA"/>
</dbReference>
<dbReference type="AlphaFoldDB" id="A0AAX2AIV3"/>
<dbReference type="PANTHER" id="PTHR42146">
    <property type="entry name" value="3',5'-CYCLIC-NUCLEOTIDE PHOSPHODIESTERASE"/>
    <property type="match status" value="1"/>
</dbReference>
<reference evidence="1 2" key="1">
    <citation type="submission" date="2017-09" db="EMBL/GenBank/DDBJ databases">
        <title>Genomics of the genus Arcobacter.</title>
        <authorList>
            <person name="Perez-Cataluna A."/>
            <person name="Figueras M.J."/>
            <person name="Salas-Masso N."/>
        </authorList>
    </citation>
    <scope>NUCLEOTIDE SEQUENCE [LARGE SCALE GENOMIC DNA]</scope>
    <source>
        <strain evidence="1 2">CECT 7386</strain>
    </source>
</reference>
<dbReference type="InterPro" id="IPR038763">
    <property type="entry name" value="DHH_sf"/>
</dbReference>
<comment type="caution">
    <text evidence="1">The sequence shown here is derived from an EMBL/GenBank/DDBJ whole genome shotgun (WGS) entry which is preliminary data.</text>
</comment>
<name>A0AAX2AIV3_9BACT</name>
<dbReference type="InterPro" id="IPR052968">
    <property type="entry name" value="Nucleotide_metab_enz"/>
</dbReference>
<gene>
    <name evidence="1" type="ORF">CP985_00630</name>
</gene>
<dbReference type="Gene3D" id="3.10.310.30">
    <property type="match status" value="1"/>
</dbReference>
<sequence length="350" mass="40156">MRLFHISHTDLDGYSCQLLTKEFFKTGFFLNANYGLEVKLSIKKVIELIKQLNTNDEILFLITDLNLTYQESKDLDSEIKKLKKDGYQIKLQVLDHHATGQKSAEKFDWYFLDLKRCAAKITYDYLNEEFNGFSKEIDTWINPLINCVNAIDIWLEEEEQNFEFGKVLLSMISRVREINNVLFADLNRELRLFLLKKAATYISLENGNIKLDNDVHLLKKQFLNVDGIDDTIDNLSAKYLVNSLEDLKESLTVFYKEHKGLLTYTLGSISIPANAFLKANSDYGFFIDIGKKGNASFRANGKVDVSLMAQKLANGGGHINASGAKFEDFKETIDYTEVKNYLQEKLKAIE</sequence>